<dbReference type="InterPro" id="IPR006311">
    <property type="entry name" value="TAT_signal"/>
</dbReference>
<dbReference type="EMBL" id="SACN01000001">
    <property type="protein sequence ID" value="RVT95067.1"/>
    <property type="molecule type" value="Genomic_DNA"/>
</dbReference>
<dbReference type="Pfam" id="PF09423">
    <property type="entry name" value="PhoD"/>
    <property type="match status" value="1"/>
</dbReference>
<dbReference type="PANTHER" id="PTHR43606:SF7">
    <property type="entry name" value="PHOSPHATASE, PUTATIVE (AFU_ORTHOLOGUE AFUA_6G08710)-RELATED"/>
    <property type="match status" value="1"/>
</dbReference>
<dbReference type="Gene3D" id="2.60.40.380">
    <property type="entry name" value="Purple acid phosphatase-like, N-terminal"/>
    <property type="match status" value="1"/>
</dbReference>
<dbReference type="InterPro" id="IPR052900">
    <property type="entry name" value="Phospholipid_Metab_Enz"/>
</dbReference>
<feature type="chain" id="PRO_5019265703" evidence="1">
    <location>
        <begin position="23"/>
        <end position="549"/>
    </location>
</feature>
<dbReference type="Pfam" id="PF16655">
    <property type="entry name" value="PhoD_N"/>
    <property type="match status" value="1"/>
</dbReference>
<feature type="domain" description="PhoD-like phosphatase metallophosphatase" evidence="2">
    <location>
        <begin position="137"/>
        <end position="516"/>
    </location>
</feature>
<organism evidence="4 5">
    <name type="scientific">Sphingomonas crocodyli</name>
    <dbReference type="NCBI Taxonomy" id="1979270"/>
    <lineage>
        <taxon>Bacteria</taxon>
        <taxon>Pseudomonadati</taxon>
        <taxon>Pseudomonadota</taxon>
        <taxon>Alphaproteobacteria</taxon>
        <taxon>Sphingomonadales</taxon>
        <taxon>Sphingomonadaceae</taxon>
        <taxon>Sphingomonas</taxon>
    </lineage>
</organism>
<dbReference type="Proteomes" id="UP000282971">
    <property type="component" value="Unassembled WGS sequence"/>
</dbReference>
<dbReference type="InterPro" id="IPR038607">
    <property type="entry name" value="PhoD-like_sf"/>
</dbReference>
<accession>A0A437MBQ2</accession>
<dbReference type="PROSITE" id="PS51318">
    <property type="entry name" value="TAT"/>
    <property type="match status" value="1"/>
</dbReference>
<keyword evidence="5" id="KW-1185">Reference proteome</keyword>
<evidence type="ECO:0000256" key="1">
    <source>
        <dbReference type="SAM" id="SignalP"/>
    </source>
</evidence>
<dbReference type="InterPro" id="IPR029052">
    <property type="entry name" value="Metallo-depent_PP-like"/>
</dbReference>
<feature type="domain" description="Phospholipase D N-terminal" evidence="3">
    <location>
        <begin position="35"/>
        <end position="126"/>
    </location>
</feature>
<comment type="caution">
    <text evidence="4">The sequence shown here is derived from an EMBL/GenBank/DDBJ whole genome shotgun (WGS) entry which is preliminary data.</text>
</comment>
<dbReference type="CDD" id="cd07389">
    <property type="entry name" value="MPP_PhoD"/>
    <property type="match status" value="1"/>
</dbReference>
<sequence>MRVDRRSALGLLGAGVALPVGAARAASAAKISFDHGVASGDPTATSAILWTRATPADPAHSAPVPLKWSIAERADGPAIRSGTVEARPARDFTAKVDAKGLKAGTEYHYWFEAADGTRSPVGRVRTLAQGKIADAVLAVVTCQLYPGGLFNAYDAVSKLDRVDAIVHLGDYIYEYGPDGYGGGTGKKLGRNHEPPHEIVTLADYRTRHAQYKRDPDLQAAHARAAFICVWDDHEVANDGWVGGAENHQPETEGEWKKRKAAALQAYFEWMPIRDAAPGKPWDAINRSFQFGDVATLLMVETRLLARSQQVDDDGRLPSAETFAARLADLKRPEREMLGAPQQSWITDTLTASVKAGTPWQVIGNQVVMARVNGPKLPAAQAGPLLGALPDYIRKQVEVSMASFAAGLPFNLDAWDGYPAARERLYASFRKAESRPIVLSGDSHAFWVNDLQDAEGRLVAAEFGTSSITSPSQGDMLPQLPLGQMLMQSSPEVAFCDQKAKGYIVLTLTHDRASADYVAVSTIMAKPYDTKSIGTFDVTATTREKIVRRG</sequence>
<reference evidence="4 5" key="1">
    <citation type="submission" date="2019-01" db="EMBL/GenBank/DDBJ databases">
        <authorList>
            <person name="Chen W.-M."/>
        </authorList>
    </citation>
    <scope>NUCLEOTIDE SEQUENCE [LARGE SCALE GENOMIC DNA]</scope>
    <source>
        <strain evidence="4 5">CCP-7</strain>
    </source>
</reference>
<feature type="signal peptide" evidence="1">
    <location>
        <begin position="1"/>
        <end position="22"/>
    </location>
</feature>
<dbReference type="OrthoDB" id="327733at2"/>
<evidence type="ECO:0000259" key="2">
    <source>
        <dbReference type="Pfam" id="PF09423"/>
    </source>
</evidence>
<evidence type="ECO:0000313" key="4">
    <source>
        <dbReference type="EMBL" id="RVT95067.1"/>
    </source>
</evidence>
<keyword evidence="1" id="KW-0732">Signal</keyword>
<dbReference type="InterPro" id="IPR018946">
    <property type="entry name" value="PhoD-like_MPP"/>
</dbReference>
<evidence type="ECO:0000313" key="5">
    <source>
        <dbReference type="Proteomes" id="UP000282971"/>
    </source>
</evidence>
<evidence type="ECO:0000259" key="3">
    <source>
        <dbReference type="Pfam" id="PF16655"/>
    </source>
</evidence>
<name>A0A437MBQ2_9SPHN</name>
<dbReference type="Gene3D" id="3.60.21.70">
    <property type="entry name" value="PhoD-like phosphatase"/>
    <property type="match status" value="1"/>
</dbReference>
<protein>
    <submittedName>
        <fullName evidence="4">Alkaline phosphatase</fullName>
    </submittedName>
</protein>
<dbReference type="InterPro" id="IPR032093">
    <property type="entry name" value="PhoD_N"/>
</dbReference>
<dbReference type="AlphaFoldDB" id="A0A437MBQ2"/>
<gene>
    <name evidence="4" type="ORF">EOD43_05320</name>
</gene>
<proteinExistence type="predicted"/>
<dbReference type="SUPFAM" id="SSF56300">
    <property type="entry name" value="Metallo-dependent phosphatases"/>
    <property type="match status" value="1"/>
</dbReference>
<dbReference type="PANTHER" id="PTHR43606">
    <property type="entry name" value="PHOSPHATASE, PUTATIVE (AFU_ORTHOLOGUE AFUA_6G08710)-RELATED"/>
    <property type="match status" value="1"/>
</dbReference>